<name>A0A0A9ACT9_ARUDO</name>
<proteinExistence type="predicted"/>
<reference evidence="1" key="1">
    <citation type="submission" date="2014-09" db="EMBL/GenBank/DDBJ databases">
        <authorList>
            <person name="Magalhaes I.L.F."/>
            <person name="Oliveira U."/>
            <person name="Santos F.R."/>
            <person name="Vidigal T.H.D.A."/>
            <person name="Brescovit A.D."/>
            <person name="Santos A.J."/>
        </authorList>
    </citation>
    <scope>NUCLEOTIDE SEQUENCE</scope>
    <source>
        <tissue evidence="1">Shoot tissue taken approximately 20 cm above the soil surface</tissue>
    </source>
</reference>
<evidence type="ECO:0000313" key="1">
    <source>
        <dbReference type="EMBL" id="JAD48926.1"/>
    </source>
</evidence>
<reference evidence="1" key="2">
    <citation type="journal article" date="2015" name="Data Brief">
        <title>Shoot transcriptome of the giant reed, Arundo donax.</title>
        <authorList>
            <person name="Barrero R.A."/>
            <person name="Guerrero F.D."/>
            <person name="Moolhuijzen P."/>
            <person name="Goolsby J.A."/>
            <person name="Tidwell J."/>
            <person name="Bellgard S.E."/>
            <person name="Bellgard M.I."/>
        </authorList>
    </citation>
    <scope>NUCLEOTIDE SEQUENCE</scope>
    <source>
        <tissue evidence="1">Shoot tissue taken approximately 20 cm above the soil surface</tissue>
    </source>
</reference>
<protein>
    <submittedName>
        <fullName evidence="1">Uncharacterized protein</fullName>
    </submittedName>
</protein>
<dbReference type="EMBL" id="GBRH01248969">
    <property type="protein sequence ID" value="JAD48926.1"/>
    <property type="molecule type" value="Transcribed_RNA"/>
</dbReference>
<sequence>MCRGRYGRGRGGRHTYVGIGVVVRAAAWMGSSCARRCSGAGGGLMR</sequence>
<dbReference type="AlphaFoldDB" id="A0A0A9ACT9"/>
<organism evidence="1">
    <name type="scientific">Arundo donax</name>
    <name type="common">Giant reed</name>
    <name type="synonym">Donax arundinaceus</name>
    <dbReference type="NCBI Taxonomy" id="35708"/>
    <lineage>
        <taxon>Eukaryota</taxon>
        <taxon>Viridiplantae</taxon>
        <taxon>Streptophyta</taxon>
        <taxon>Embryophyta</taxon>
        <taxon>Tracheophyta</taxon>
        <taxon>Spermatophyta</taxon>
        <taxon>Magnoliopsida</taxon>
        <taxon>Liliopsida</taxon>
        <taxon>Poales</taxon>
        <taxon>Poaceae</taxon>
        <taxon>PACMAD clade</taxon>
        <taxon>Arundinoideae</taxon>
        <taxon>Arundineae</taxon>
        <taxon>Arundo</taxon>
    </lineage>
</organism>
<accession>A0A0A9ACT9</accession>